<protein>
    <submittedName>
        <fullName evidence="1">Uncharacterized protein</fullName>
    </submittedName>
</protein>
<dbReference type="EnsemblMetazoa" id="Aqu2.1.10266_001">
    <property type="protein sequence ID" value="Aqu2.1.10266_001"/>
    <property type="gene ID" value="Aqu2.1.10266"/>
</dbReference>
<dbReference type="InParanoid" id="A0A1X7T7P6"/>
<accession>A0A1X7T7P6</accession>
<proteinExistence type="predicted"/>
<dbReference type="AlphaFoldDB" id="A0A1X7T7P6"/>
<evidence type="ECO:0000313" key="1">
    <source>
        <dbReference type="EnsemblMetazoa" id="Aqu2.1.10266_001"/>
    </source>
</evidence>
<reference evidence="1" key="1">
    <citation type="submission" date="2017-05" db="UniProtKB">
        <authorList>
            <consortium name="EnsemblMetazoa"/>
        </authorList>
    </citation>
    <scope>IDENTIFICATION</scope>
</reference>
<name>A0A1X7T7P6_AMPQE</name>
<sequence>MQKPSAALDITIDIKARIETAQRLGEDKSKVIAPASALMGLAIILREVDIGPAAGRLLRGYRSGSPLFSVKQLSFYQETLIPKPYNPGG</sequence>
<organism evidence="1">
    <name type="scientific">Amphimedon queenslandica</name>
    <name type="common">Sponge</name>
    <dbReference type="NCBI Taxonomy" id="400682"/>
    <lineage>
        <taxon>Eukaryota</taxon>
        <taxon>Metazoa</taxon>
        <taxon>Porifera</taxon>
        <taxon>Demospongiae</taxon>
        <taxon>Heteroscleromorpha</taxon>
        <taxon>Haplosclerida</taxon>
        <taxon>Niphatidae</taxon>
        <taxon>Amphimedon</taxon>
    </lineage>
</organism>